<accession>A0A3D0W7L6</accession>
<comment type="caution">
    <text evidence="1">The sequence shown here is derived from an EMBL/GenBank/DDBJ whole genome shotgun (WGS) entry which is preliminary data.</text>
</comment>
<evidence type="ECO:0008006" key="3">
    <source>
        <dbReference type="Google" id="ProtNLM"/>
    </source>
</evidence>
<proteinExistence type="predicted"/>
<dbReference type="EMBL" id="DOYJ01000030">
    <property type="protein sequence ID" value="HCB74715.1"/>
    <property type="molecule type" value="Genomic_DNA"/>
</dbReference>
<evidence type="ECO:0000313" key="1">
    <source>
        <dbReference type="EMBL" id="HCB74715.1"/>
    </source>
</evidence>
<dbReference type="Proteomes" id="UP000262699">
    <property type="component" value="Unassembled WGS sequence"/>
</dbReference>
<sequence length="149" mass="16004">MSLFIALLLPAAPQSLGIYDAWGAFADRGPRRCYAMSAPVQKGRTAFVAVGVWPASSPRSQLHVRFSRPRSDSARVTLTIGERRFRLIAGPRDGWAPDAETDRAIVAAMRGARSLSVESVGTDRRPFADVYRLSGAATAIDAARVACAT</sequence>
<gene>
    <name evidence="1" type="ORF">DEP91_00830</name>
</gene>
<organism evidence="1 2">
    <name type="scientific">Sphingomonas bacterium</name>
    <dbReference type="NCBI Taxonomy" id="1895847"/>
    <lineage>
        <taxon>Bacteria</taxon>
        <taxon>Pseudomonadati</taxon>
        <taxon>Pseudomonadota</taxon>
        <taxon>Alphaproteobacteria</taxon>
        <taxon>Sphingomonadales</taxon>
        <taxon>Sphingomonadaceae</taxon>
        <taxon>Sphingomonas</taxon>
    </lineage>
</organism>
<dbReference type="AlphaFoldDB" id="A0A3D0W7L6"/>
<evidence type="ECO:0000313" key="2">
    <source>
        <dbReference type="Proteomes" id="UP000262699"/>
    </source>
</evidence>
<reference evidence="1 2" key="1">
    <citation type="journal article" date="2018" name="Nat. Biotechnol.">
        <title>A standardized bacterial taxonomy based on genome phylogeny substantially revises the tree of life.</title>
        <authorList>
            <person name="Parks D.H."/>
            <person name="Chuvochina M."/>
            <person name="Waite D.W."/>
            <person name="Rinke C."/>
            <person name="Skarshewski A."/>
            <person name="Chaumeil P.A."/>
            <person name="Hugenholtz P."/>
        </authorList>
    </citation>
    <scope>NUCLEOTIDE SEQUENCE [LARGE SCALE GENOMIC DNA]</scope>
    <source>
        <strain evidence="1">UBA9015</strain>
    </source>
</reference>
<name>A0A3D0W7L6_9SPHN</name>
<protein>
    <recommendedName>
        <fullName evidence="3">Mlr4354 like protein</fullName>
    </recommendedName>
</protein>